<dbReference type="Proteomes" id="UP000617402">
    <property type="component" value="Unassembled WGS sequence"/>
</dbReference>
<comment type="caution">
    <text evidence="4">The sequence shown here is derived from an EMBL/GenBank/DDBJ whole genome shotgun (WGS) entry which is preliminary data.</text>
</comment>
<keyword evidence="1" id="KW-0749">Sporulation</keyword>
<keyword evidence="4" id="KW-0946">Virion</keyword>
<dbReference type="PANTHER" id="PTHR39183:SF1">
    <property type="entry name" value="SPORE COAT PROTEIN F-LIKE PROTEIN YHCQ"/>
    <property type="match status" value="1"/>
</dbReference>
<keyword evidence="5" id="KW-1185">Reference proteome</keyword>
<gene>
    <name evidence="4" type="ORF">H1S01_01315</name>
</gene>
<dbReference type="InterPro" id="IPR012851">
    <property type="entry name" value="Spore_coat_CotF-like"/>
</dbReference>
<dbReference type="InterPro" id="IPR012347">
    <property type="entry name" value="Ferritin-like"/>
</dbReference>
<comment type="subcellular location">
    <subcellularLocation>
        <location evidence="2">Spore coat</location>
    </subcellularLocation>
</comment>
<sequence>MQNFGGQNQSMYGSPLTPYGRNFGGQAGAMGMGGMNTMATAMRTGGQNQNQKQGAHEILMVHEVLTHTIDTINNFELYRQHVKDSQLANILDNQLQHMQSGYQNIVNFMHNRGTAHAVPYRAPRSGSPAYGLRNPSPQMPNTSMNQMDDRDVASCMLGCAKSSAIMCTQAALECADPTLRNMMVSCSQSSINQAYEVFQYMNQRGMYQVPTLADNTTQTMVNTYQAPQGGMQMQMQ</sequence>
<proteinExistence type="inferred from homology"/>
<evidence type="ECO:0000256" key="3">
    <source>
        <dbReference type="ARBA" id="ARBA00024344"/>
    </source>
</evidence>
<organism evidence="4 5">
    <name type="scientific">Heliobacterium chlorum</name>
    <dbReference type="NCBI Taxonomy" id="2698"/>
    <lineage>
        <taxon>Bacteria</taxon>
        <taxon>Bacillati</taxon>
        <taxon>Bacillota</taxon>
        <taxon>Clostridia</taxon>
        <taxon>Eubacteriales</taxon>
        <taxon>Heliobacteriaceae</taxon>
        <taxon>Heliobacterium</taxon>
    </lineage>
</organism>
<name>A0ABR7SZM4_HELCL</name>
<protein>
    <submittedName>
        <fullName evidence="4">Spore coat protein</fullName>
    </submittedName>
</protein>
<dbReference type="EMBL" id="JACVHF010000001">
    <property type="protein sequence ID" value="MBC9783145.1"/>
    <property type="molecule type" value="Genomic_DNA"/>
</dbReference>
<comment type="similarity">
    <text evidence="3">Belongs to the CotF family.</text>
</comment>
<dbReference type="Gene3D" id="1.20.1260.10">
    <property type="match status" value="1"/>
</dbReference>
<evidence type="ECO:0000256" key="2">
    <source>
        <dbReference type="ARBA" id="ARBA00024325"/>
    </source>
</evidence>
<keyword evidence="4" id="KW-0167">Capsid protein</keyword>
<reference evidence="4 5" key="1">
    <citation type="submission" date="2020-07" db="EMBL/GenBank/DDBJ databases">
        <title>Draft whole-genome sequence of Heliobacterium chlorum DSM 3682, type strain.</title>
        <authorList>
            <person name="Kyndt J.A."/>
            <person name="Meyer T.E."/>
            <person name="Imhoff J.F."/>
        </authorList>
    </citation>
    <scope>NUCLEOTIDE SEQUENCE [LARGE SCALE GENOMIC DNA]</scope>
    <source>
        <strain evidence="4 5">DSM 3682</strain>
    </source>
</reference>
<dbReference type="PANTHER" id="PTHR39183">
    <property type="entry name" value="SPORE COAT PROTEIN F-LIKE PROTEIN YHCQ"/>
    <property type="match status" value="1"/>
</dbReference>
<evidence type="ECO:0000256" key="1">
    <source>
        <dbReference type="ARBA" id="ARBA00022969"/>
    </source>
</evidence>
<dbReference type="Pfam" id="PF07875">
    <property type="entry name" value="Coat_F"/>
    <property type="match status" value="1"/>
</dbReference>
<evidence type="ECO:0000313" key="5">
    <source>
        <dbReference type="Proteomes" id="UP000617402"/>
    </source>
</evidence>
<evidence type="ECO:0000313" key="4">
    <source>
        <dbReference type="EMBL" id="MBC9783145.1"/>
    </source>
</evidence>
<accession>A0ABR7SZM4</accession>